<reference evidence="1 2" key="1">
    <citation type="journal article" date="2022" name="New Phytol.">
        <title>Ecological generalism drives hyperdiversity of secondary metabolite gene clusters in xylarialean endophytes.</title>
        <authorList>
            <person name="Franco M.E.E."/>
            <person name="Wisecaver J.H."/>
            <person name="Arnold A.E."/>
            <person name="Ju Y.M."/>
            <person name="Slot J.C."/>
            <person name="Ahrendt S."/>
            <person name="Moore L.P."/>
            <person name="Eastman K.E."/>
            <person name="Scott K."/>
            <person name="Konkel Z."/>
            <person name="Mondo S.J."/>
            <person name="Kuo A."/>
            <person name="Hayes R.D."/>
            <person name="Haridas S."/>
            <person name="Andreopoulos B."/>
            <person name="Riley R."/>
            <person name="LaButti K."/>
            <person name="Pangilinan J."/>
            <person name="Lipzen A."/>
            <person name="Amirebrahimi M."/>
            <person name="Yan J."/>
            <person name="Adam C."/>
            <person name="Keymanesh K."/>
            <person name="Ng V."/>
            <person name="Louie K."/>
            <person name="Northen T."/>
            <person name="Drula E."/>
            <person name="Henrissat B."/>
            <person name="Hsieh H.M."/>
            <person name="Youens-Clark K."/>
            <person name="Lutzoni F."/>
            <person name="Miadlikowska J."/>
            <person name="Eastwood D.C."/>
            <person name="Hamelin R.C."/>
            <person name="Grigoriev I.V."/>
            <person name="U'Ren J.M."/>
        </authorList>
    </citation>
    <scope>NUCLEOTIDE SEQUENCE [LARGE SCALE GENOMIC DNA]</scope>
    <source>
        <strain evidence="1 2">ER1909</strain>
    </source>
</reference>
<dbReference type="EMBL" id="MU394291">
    <property type="protein sequence ID" value="KAI6090395.1"/>
    <property type="molecule type" value="Genomic_DNA"/>
</dbReference>
<evidence type="ECO:0000313" key="2">
    <source>
        <dbReference type="Proteomes" id="UP001497680"/>
    </source>
</evidence>
<keyword evidence="2" id="KW-1185">Reference proteome</keyword>
<dbReference type="Proteomes" id="UP001497680">
    <property type="component" value="Unassembled WGS sequence"/>
</dbReference>
<accession>A0ACC0DD16</accession>
<comment type="caution">
    <text evidence="1">The sequence shown here is derived from an EMBL/GenBank/DDBJ whole genome shotgun (WGS) entry which is preliminary data.</text>
</comment>
<evidence type="ECO:0000313" key="1">
    <source>
        <dbReference type="EMBL" id="KAI6090395.1"/>
    </source>
</evidence>
<name>A0ACC0DD16_9PEZI</name>
<organism evidence="1 2">
    <name type="scientific">Hypoxylon rubiginosum</name>
    <dbReference type="NCBI Taxonomy" id="110542"/>
    <lineage>
        <taxon>Eukaryota</taxon>
        <taxon>Fungi</taxon>
        <taxon>Dikarya</taxon>
        <taxon>Ascomycota</taxon>
        <taxon>Pezizomycotina</taxon>
        <taxon>Sordariomycetes</taxon>
        <taxon>Xylariomycetidae</taxon>
        <taxon>Xylariales</taxon>
        <taxon>Hypoxylaceae</taxon>
        <taxon>Hypoxylon</taxon>
    </lineage>
</organism>
<protein>
    <submittedName>
        <fullName evidence="1">Fungal-specific transcription factor domain-containing protein</fullName>
    </submittedName>
</protein>
<proteinExistence type="predicted"/>
<sequence length="751" mass="83628">MLKMEPGQTITAHTPSIGPWSQNPDRSSMSIKLESPELNQTKLGATARHFTGGNDRDFDARSRISTTMSSTSGAADDAEQVVLPRMLETKTNKIQYIGQSANLAHLHLIRMIVGGIAGDTEFTEDSQRHNIVENTVQLPPGIKPTGVLPNRKTADILVDSFFVNTSGLIEVFHREEFLQNVDEVYNNPLDVDEKVICQLNLVFAIGLVMACPLQETEAGAVIRKLQSEPVNRAELFYRNARQYYGPDRGFEDVDFWTVQALLLTSLYLLAISNRKGSYIYFGMAINSAKALGLHREESMAVHSVPGQQLRRNVWRSLFVFDRFLAVCLGLPVTILEADCSEHALDIWRGIPTDESPMSNDAEGMTNSIAFDATVRSSMLIGTTLKRIYSRKKMSIHVGKELTDRLEDWEREMHQNLHCGRIMGRPIDPAEAVAVLHVNLLHWHSILLLTKPFFLLLIAQSYRMGYSGGNSNDDSQKPPFPNLERLEKFSPACIEAAQRTIILAQTALDAEYLPQCNPFVIYFVFAAALVILSNEFTSLCHNPDASNSIESIIRIFEYCEHRDVQAQRLKYIVQKFHEANQTRPSSANISLPGREIPTISTDSGNFCRNPTSYFFYGVKADRQDVYMSGLPSTKRRATIDMTGTRSEPRMLPIVPPTLQQPSPEGSVSLNSGITAVSLAPGIEGLPGGTDSEFDFDILMQGWHAPPVNSMGINHSLHPVEPYGPYGLHQPPLPQGNGLHHHAATYPPPSDYR</sequence>
<gene>
    <name evidence="1" type="ORF">F4821DRAFT_229216</name>
</gene>